<dbReference type="CDD" id="cd06587">
    <property type="entry name" value="VOC"/>
    <property type="match status" value="1"/>
</dbReference>
<evidence type="ECO:0000259" key="1">
    <source>
        <dbReference type="PROSITE" id="PS51819"/>
    </source>
</evidence>
<dbReference type="Pfam" id="PF00903">
    <property type="entry name" value="Glyoxalase"/>
    <property type="match status" value="1"/>
</dbReference>
<gene>
    <name evidence="2" type="ORF">DF182_27620</name>
</gene>
<proteinExistence type="predicted"/>
<dbReference type="PROSITE" id="PS51819">
    <property type="entry name" value="VOC"/>
    <property type="match status" value="1"/>
</dbReference>
<dbReference type="EMBL" id="QFFJ01000002">
    <property type="protein sequence ID" value="RBL90237.1"/>
    <property type="molecule type" value="Genomic_DNA"/>
</dbReference>
<evidence type="ECO:0000313" key="3">
    <source>
        <dbReference type="Proteomes" id="UP000253410"/>
    </source>
</evidence>
<dbReference type="AlphaFoldDB" id="A0A365XV38"/>
<sequence>MAQSSVLRGIATLTFYAADHAAAKKWYSEFFGVAPYFDMPGYFEFRLGDYQHELGVIDLKYAPPARLADTGGAITYWHVDAIKVTFDQLIALGAIEFEPITERGQEGSGFATAAVTDPFGNIIGIMTNPHYLQILQQKNSL</sequence>
<dbReference type="InterPro" id="IPR037523">
    <property type="entry name" value="VOC_core"/>
</dbReference>
<reference evidence="2 3" key="1">
    <citation type="submission" date="2018-05" db="EMBL/GenBank/DDBJ databases">
        <title>Chitinophaga sp. K3CV102501T nov., isolated from isolated from a monsoon evergreen broad-leaved forest soil.</title>
        <authorList>
            <person name="Lv Y."/>
        </authorList>
    </citation>
    <scope>NUCLEOTIDE SEQUENCE [LARGE SCALE GENOMIC DNA]</scope>
    <source>
        <strain evidence="2 3">GDMCC 1.1325</strain>
    </source>
</reference>
<dbReference type="Proteomes" id="UP000253410">
    <property type="component" value="Unassembled WGS sequence"/>
</dbReference>
<dbReference type="Gene3D" id="3.10.180.10">
    <property type="entry name" value="2,3-Dihydroxybiphenyl 1,2-Dioxygenase, domain 1"/>
    <property type="match status" value="1"/>
</dbReference>
<dbReference type="SUPFAM" id="SSF54593">
    <property type="entry name" value="Glyoxalase/Bleomycin resistance protein/Dihydroxybiphenyl dioxygenase"/>
    <property type="match status" value="1"/>
</dbReference>
<dbReference type="OrthoDB" id="4548523at2"/>
<keyword evidence="3" id="KW-1185">Reference proteome</keyword>
<dbReference type="InterPro" id="IPR029068">
    <property type="entry name" value="Glyas_Bleomycin-R_OHBP_Dase"/>
</dbReference>
<dbReference type="InterPro" id="IPR004360">
    <property type="entry name" value="Glyas_Fos-R_dOase_dom"/>
</dbReference>
<dbReference type="RefSeq" id="WP_113618987.1">
    <property type="nucleotide sequence ID" value="NZ_QFFJ01000002.1"/>
</dbReference>
<name>A0A365XV38_9BACT</name>
<accession>A0A365XV38</accession>
<organism evidence="2 3">
    <name type="scientific">Chitinophaga flava</name>
    <dbReference type="NCBI Taxonomy" id="2259036"/>
    <lineage>
        <taxon>Bacteria</taxon>
        <taxon>Pseudomonadati</taxon>
        <taxon>Bacteroidota</taxon>
        <taxon>Chitinophagia</taxon>
        <taxon>Chitinophagales</taxon>
        <taxon>Chitinophagaceae</taxon>
        <taxon>Chitinophaga</taxon>
    </lineage>
</organism>
<protein>
    <submittedName>
        <fullName evidence="2">Glyoxalase</fullName>
    </submittedName>
</protein>
<comment type="caution">
    <text evidence="2">The sequence shown here is derived from an EMBL/GenBank/DDBJ whole genome shotgun (WGS) entry which is preliminary data.</text>
</comment>
<evidence type="ECO:0000313" key="2">
    <source>
        <dbReference type="EMBL" id="RBL90237.1"/>
    </source>
</evidence>
<feature type="domain" description="VOC" evidence="1">
    <location>
        <begin position="9"/>
        <end position="128"/>
    </location>
</feature>